<proteinExistence type="predicted"/>
<evidence type="ECO:0000256" key="7">
    <source>
        <dbReference type="ARBA" id="ARBA00047761"/>
    </source>
</evidence>
<evidence type="ECO:0000256" key="2">
    <source>
        <dbReference type="ARBA" id="ARBA00013081"/>
    </source>
</evidence>
<dbReference type="InterPro" id="IPR004843">
    <property type="entry name" value="Calcineurin-like_PHP"/>
</dbReference>
<protein>
    <recommendedName>
        <fullName evidence="2">protein-serine/threonine phosphatase</fullName>
        <ecNumber evidence="2">3.1.3.16</ecNumber>
    </recommendedName>
</protein>
<evidence type="ECO:0000256" key="6">
    <source>
        <dbReference type="ARBA" id="ARBA00023211"/>
    </source>
</evidence>
<dbReference type="EC" id="3.1.3.16" evidence="2"/>
<reference evidence="10 11" key="1">
    <citation type="submission" date="2024-04" db="EMBL/GenBank/DDBJ databases">
        <title>Tritrichomonas musculus Genome.</title>
        <authorList>
            <person name="Alves-Ferreira E."/>
            <person name="Grigg M."/>
            <person name="Lorenzi H."/>
            <person name="Galac M."/>
        </authorList>
    </citation>
    <scope>NUCLEOTIDE SEQUENCE [LARGE SCALE GENOMIC DNA]</scope>
    <source>
        <strain evidence="10 11">EAF2021</strain>
    </source>
</reference>
<dbReference type="Gene3D" id="3.60.21.10">
    <property type="match status" value="1"/>
</dbReference>
<comment type="catalytic activity">
    <reaction evidence="8">
        <text>O-phospho-L-threonyl-[protein] + H2O = L-threonyl-[protein] + phosphate</text>
        <dbReference type="Rhea" id="RHEA:47004"/>
        <dbReference type="Rhea" id="RHEA-COMP:11060"/>
        <dbReference type="Rhea" id="RHEA-COMP:11605"/>
        <dbReference type="ChEBI" id="CHEBI:15377"/>
        <dbReference type="ChEBI" id="CHEBI:30013"/>
        <dbReference type="ChEBI" id="CHEBI:43474"/>
        <dbReference type="ChEBI" id="CHEBI:61977"/>
        <dbReference type="EC" id="3.1.3.16"/>
    </reaction>
</comment>
<comment type="caution">
    <text evidence="10">The sequence shown here is derived from an EMBL/GenBank/DDBJ whole genome shotgun (WGS) entry which is preliminary data.</text>
</comment>
<dbReference type="PANTHER" id="PTHR11668">
    <property type="entry name" value="SERINE/THREONINE PROTEIN PHOSPHATASE"/>
    <property type="match status" value="1"/>
</dbReference>
<feature type="domain" description="Serine/threonine specific protein phosphatases" evidence="9">
    <location>
        <begin position="1"/>
        <end position="274"/>
    </location>
</feature>
<evidence type="ECO:0000256" key="5">
    <source>
        <dbReference type="ARBA" id="ARBA00022912"/>
    </source>
</evidence>
<comment type="catalytic activity">
    <reaction evidence="7">
        <text>O-phospho-L-seryl-[protein] + H2O = L-seryl-[protein] + phosphate</text>
        <dbReference type="Rhea" id="RHEA:20629"/>
        <dbReference type="Rhea" id="RHEA-COMP:9863"/>
        <dbReference type="Rhea" id="RHEA-COMP:11604"/>
        <dbReference type="ChEBI" id="CHEBI:15377"/>
        <dbReference type="ChEBI" id="CHEBI:29999"/>
        <dbReference type="ChEBI" id="CHEBI:43474"/>
        <dbReference type="ChEBI" id="CHEBI:83421"/>
        <dbReference type="EC" id="3.1.3.16"/>
    </reaction>
</comment>
<evidence type="ECO:0000256" key="8">
    <source>
        <dbReference type="ARBA" id="ARBA00048336"/>
    </source>
</evidence>
<dbReference type="PANTHER" id="PTHR11668:SF300">
    <property type="entry name" value="SERINE_THREONINE-PROTEIN PHOSPHATASE"/>
    <property type="match status" value="1"/>
</dbReference>
<evidence type="ECO:0000256" key="3">
    <source>
        <dbReference type="ARBA" id="ARBA00022723"/>
    </source>
</evidence>
<dbReference type="InterPro" id="IPR050341">
    <property type="entry name" value="PP1_catalytic_subunit"/>
</dbReference>
<dbReference type="SMART" id="SM00156">
    <property type="entry name" value="PP2Ac"/>
    <property type="match status" value="1"/>
</dbReference>
<gene>
    <name evidence="10" type="ORF">M9Y10_009005</name>
</gene>
<dbReference type="Pfam" id="PF00149">
    <property type="entry name" value="Metallophos"/>
    <property type="match status" value="1"/>
</dbReference>
<dbReference type="EMBL" id="JAPFFF010000014">
    <property type="protein sequence ID" value="KAK8871092.1"/>
    <property type="molecule type" value="Genomic_DNA"/>
</dbReference>
<accession>A0ABR2IZM8</accession>
<comment type="cofactor">
    <cofactor evidence="1">
        <name>Mn(2+)</name>
        <dbReference type="ChEBI" id="CHEBI:29035"/>
    </cofactor>
</comment>
<dbReference type="InterPro" id="IPR029052">
    <property type="entry name" value="Metallo-depent_PP-like"/>
</dbReference>
<evidence type="ECO:0000256" key="1">
    <source>
        <dbReference type="ARBA" id="ARBA00001936"/>
    </source>
</evidence>
<keyword evidence="11" id="KW-1185">Reference proteome</keyword>
<evidence type="ECO:0000259" key="9">
    <source>
        <dbReference type="SMART" id="SM00156"/>
    </source>
</evidence>
<dbReference type="Proteomes" id="UP001470230">
    <property type="component" value="Unassembled WGS sequence"/>
</dbReference>
<sequence length="283" mass="32855">MTICNLAKQCLLEDPTVLKVRPHIHIIGDIKGNYNSIWDMIQTNETTDQFLFLGDYVNEGKNSIEVITLVLCMKLIAPKQVFLLRGSSETPGMTRRLGFKNECEERYDNELYHKFIEVFDCMPLAAVINDEENTKSILCLNGGISPEFTSLKRLEKVERPLKESDMILVHSMLWSDPTTKVNKFGQHTKQPGSYVYGKESAHQFLKENHIDQIIRSHQYQEKGYCYPYGDNDHSVLSIFSAPFYYNGKEHRNIGTTVYVRESMLYTLNNFRGDKHKINNEYQY</sequence>
<dbReference type="SUPFAM" id="SSF56300">
    <property type="entry name" value="Metallo-dependent phosphatases"/>
    <property type="match status" value="1"/>
</dbReference>
<dbReference type="CDD" id="cd00144">
    <property type="entry name" value="MPP_PPP_family"/>
    <property type="match status" value="1"/>
</dbReference>
<keyword evidence="3" id="KW-0479">Metal-binding</keyword>
<keyword evidence="5" id="KW-0904">Protein phosphatase</keyword>
<dbReference type="PRINTS" id="PR00114">
    <property type="entry name" value="STPHPHTASE"/>
</dbReference>
<evidence type="ECO:0000313" key="10">
    <source>
        <dbReference type="EMBL" id="KAK8871092.1"/>
    </source>
</evidence>
<evidence type="ECO:0000313" key="11">
    <source>
        <dbReference type="Proteomes" id="UP001470230"/>
    </source>
</evidence>
<keyword evidence="6" id="KW-0464">Manganese</keyword>
<name>A0ABR2IZM8_9EUKA</name>
<organism evidence="10 11">
    <name type="scientific">Tritrichomonas musculus</name>
    <dbReference type="NCBI Taxonomy" id="1915356"/>
    <lineage>
        <taxon>Eukaryota</taxon>
        <taxon>Metamonada</taxon>
        <taxon>Parabasalia</taxon>
        <taxon>Tritrichomonadida</taxon>
        <taxon>Tritrichomonadidae</taxon>
        <taxon>Tritrichomonas</taxon>
    </lineage>
</organism>
<keyword evidence="4" id="KW-0378">Hydrolase</keyword>
<dbReference type="InterPro" id="IPR006186">
    <property type="entry name" value="Ser/Thr-sp_prot-phosphatase"/>
</dbReference>
<evidence type="ECO:0000256" key="4">
    <source>
        <dbReference type="ARBA" id="ARBA00022801"/>
    </source>
</evidence>